<feature type="transmembrane region" description="Helical" evidence="3">
    <location>
        <begin position="21"/>
        <end position="43"/>
    </location>
</feature>
<feature type="region of interest" description="Disordered" evidence="2">
    <location>
        <begin position="998"/>
        <end position="1019"/>
    </location>
</feature>
<feature type="domain" description="SpaA-like prealbumin fold" evidence="4">
    <location>
        <begin position="1279"/>
        <end position="1372"/>
    </location>
</feature>
<dbReference type="Gene3D" id="2.60.40.10">
    <property type="entry name" value="Immunoglobulins"/>
    <property type="match status" value="1"/>
</dbReference>
<evidence type="ECO:0000256" key="1">
    <source>
        <dbReference type="ARBA" id="ARBA00004196"/>
    </source>
</evidence>
<dbReference type="GO" id="GO:0030313">
    <property type="term" value="C:cell envelope"/>
    <property type="evidence" value="ECO:0007669"/>
    <property type="project" value="UniProtKB-SubCell"/>
</dbReference>
<evidence type="ECO:0000256" key="2">
    <source>
        <dbReference type="SAM" id="MobiDB-lite"/>
    </source>
</evidence>
<dbReference type="InterPro" id="IPR013378">
    <property type="entry name" value="InlB-like_B-rpt"/>
</dbReference>
<dbReference type="InterPro" id="IPR042229">
    <property type="entry name" value="Listeria/Bacterioides_rpt_sf"/>
</dbReference>
<keyword evidence="3" id="KW-0472">Membrane</keyword>
<dbReference type="Gene3D" id="2.60.40.4270">
    <property type="entry name" value="Listeria-Bacteroides repeat domain"/>
    <property type="match status" value="3"/>
</dbReference>
<keyword evidence="3" id="KW-0812">Transmembrane</keyword>
<dbReference type="InterPro" id="IPR013783">
    <property type="entry name" value="Ig-like_fold"/>
</dbReference>
<gene>
    <name evidence="5" type="primary">inlA_1</name>
    <name evidence="5" type="ORF">NCTC10924_00257</name>
</gene>
<feature type="region of interest" description="Disordered" evidence="2">
    <location>
        <begin position="71"/>
        <end position="93"/>
    </location>
</feature>
<dbReference type="NCBIfam" id="TIGR02543">
    <property type="entry name" value="List_Bact_rpt"/>
    <property type="match status" value="2"/>
</dbReference>
<protein>
    <submittedName>
        <fullName evidence="5">PI-2b ancillary protein 1</fullName>
    </submittedName>
</protein>
<dbReference type="RefSeq" id="WP_093959174.1">
    <property type="nucleotide sequence ID" value="NZ_FZQN01000004.1"/>
</dbReference>
<dbReference type="Pfam" id="PF09479">
    <property type="entry name" value="Flg_new"/>
    <property type="match status" value="3"/>
</dbReference>
<comment type="subcellular location">
    <subcellularLocation>
        <location evidence="1">Cell envelope</location>
    </subcellularLocation>
</comment>
<evidence type="ECO:0000259" key="4">
    <source>
        <dbReference type="Pfam" id="PF17802"/>
    </source>
</evidence>
<dbReference type="InterPro" id="IPR041033">
    <property type="entry name" value="SpaA_PFL_dom_1"/>
</dbReference>
<feature type="compositionally biased region" description="Low complexity" evidence="2">
    <location>
        <begin position="75"/>
        <end position="86"/>
    </location>
</feature>
<evidence type="ECO:0000313" key="6">
    <source>
        <dbReference type="Proteomes" id="UP000306241"/>
    </source>
</evidence>
<accession>A0A4V0H2C3</accession>
<name>A0A4V0H2C3_STRPO</name>
<organism evidence="5 6">
    <name type="scientific">Streptococcus porcinus</name>
    <dbReference type="NCBI Taxonomy" id="1340"/>
    <lineage>
        <taxon>Bacteria</taxon>
        <taxon>Bacillati</taxon>
        <taxon>Bacillota</taxon>
        <taxon>Bacilli</taxon>
        <taxon>Lactobacillales</taxon>
        <taxon>Streptococcaceae</taxon>
        <taxon>Streptococcus</taxon>
    </lineage>
</organism>
<feature type="transmembrane region" description="Helical" evidence="3">
    <location>
        <begin position="1410"/>
        <end position="1431"/>
    </location>
</feature>
<evidence type="ECO:0000313" key="5">
    <source>
        <dbReference type="EMBL" id="VTT41647.1"/>
    </source>
</evidence>
<sequence length="1437" mass="159724">MLKKWRLLIMGLVTRNKQRKYSKIVSWLGLLATIILTVCFLILPAVTVEENKVGDVGISVGSQSESSQEIKKTDLSLATSSSPSLDASKDSERTAMTVPEIQFRETPLTFRGTGYTMTLSMTKEAKIPMNAQLQVGEVTSNESIYHEYKEKALDQVAKKADEVKNFKLYDIKIVAEGKEIEPASSVKVEVAYDQPITVVDEDMKIVHFKDNGQTEVLKSKDTEETKNTDSDIAFKTASFSIYAIVQADNTVVPRLTYHFQNTDGTDYTFLTNSGLSTSRQILKDGDSLAEVGIPTIKPGEHFQGWYLYDPTTGKYGDPITFGEPVKVTETKEVYVRPVMSNVATITLFDDAAGTHVYERYEVPLDNTGNGTADLSDFKVDPPTSTLLFVGWSKTSNGTALSSSEMKALPVSGNINLYPVFKESYKIDFETGDLSTGVTYVAPKRLVTDQLASTVKPEDPTRKGFAFAGWYTAETGGNLFDFNQVLTSDITLYAHWTPAQTTYTINYWQQSASDSKDATDAQKTYEYAGQMTKAGLSNSIATLADADITAKLPKGFKVNNTKTQTTVLIKDDGSSVVNVYYDRELVTLLFAKSGYAEGYYLSSSFPWNDPSVTETYTGLYGTTLAANGYQWKTGSWRLVTNSGSTGMSYLGEFVVPDNVLGSNTYVMKLYPTGQRIQTYWFYKQGLDGKYTLSDTGGGAGADVFTFTEKYIGFNVKYYQRFYQNNNLFDQKSQQTSVGTTVPVSTQYYDAYGYYHKDYLNLSIGYERMRFKLQYLDPLDNTELPNFPQADVLYEQNLQTYKPDTTTNQPKPSLPGYVWDGKWYKDQAQTQEFDFNTTMPAHDTKVYAGWTKIKYKVNIDPNGGQLASTDETYIDLYYGDKIPEYTTISRDYIADSAGTFYYKYDSRGNDPSSTKAAFYTQNTSLSNVDTSTKYKYEKDAYKLIGWYYVNPDGSIRPYNFTGAVTQDITIRAMWRRAGDYHVIYSNNALGLDGKPINDATGQQITTSDEPTDPDTYADGSHSALLRRPTIPDGYRFRGWWYNGKVYNPYDSILIDAHLADANKNITIYPVIIPVGNIALADTSITYDGNGGSKVSADGSTVTQVKSAPLDVNSTTTIPENQYFTREGYNLVGWHHDKELASAGHIEFRAGQEIGIDNNPDSTNTLYAVWQPKTYTVKISKNVVGIDEDKTRDFIFELSDTLQQDNLALKDGESKDFLNVPYGTVITVKEQPNADFKVSEQVTERNLVSGEADKTYNVDGDVNLTVQGDVTIAYTNTRVKQKVRLDKVNVENMDEHLAGASFNIYATDAAGNKNPTPLYSNVTTNQEGFLIVANENYLDLPLGKYYFTETAAPSGYNLPKNDLATLVISTGVTLEQNGNNATPTKETLSDGSIIYSFKVTNSKGTELPTTGGMGAHVFILIGLTLAVPAGIVLYRRKNSH</sequence>
<reference evidence="5 6" key="1">
    <citation type="submission" date="2019-05" db="EMBL/GenBank/DDBJ databases">
        <authorList>
            <consortium name="Pathogen Informatics"/>
        </authorList>
    </citation>
    <scope>NUCLEOTIDE SEQUENCE [LARGE SCALE GENOMIC DNA]</scope>
    <source>
        <strain evidence="5 6">NCTC10924</strain>
    </source>
</reference>
<proteinExistence type="predicted"/>
<evidence type="ECO:0000256" key="3">
    <source>
        <dbReference type="SAM" id="Phobius"/>
    </source>
</evidence>
<dbReference type="NCBIfam" id="TIGR01167">
    <property type="entry name" value="LPXTG_anchor"/>
    <property type="match status" value="1"/>
</dbReference>
<dbReference type="Proteomes" id="UP000306241">
    <property type="component" value="Chromosome"/>
</dbReference>
<dbReference type="EMBL" id="LR594052">
    <property type="protein sequence ID" value="VTT41647.1"/>
    <property type="molecule type" value="Genomic_DNA"/>
</dbReference>
<keyword evidence="3" id="KW-1133">Transmembrane helix</keyword>
<dbReference type="Pfam" id="PF17802">
    <property type="entry name" value="SpaA"/>
    <property type="match status" value="1"/>
</dbReference>
<dbReference type="OrthoDB" id="663332at2"/>
<dbReference type="Gene3D" id="2.60.40.1140">
    <property type="entry name" value="Collagen-binding surface protein Cna, B-type domain"/>
    <property type="match status" value="1"/>
</dbReference>